<dbReference type="InterPro" id="IPR027417">
    <property type="entry name" value="P-loop_NTPase"/>
</dbReference>
<organism evidence="12 13">
    <name type="scientific">Prymnesium parvum</name>
    <name type="common">Toxic golden alga</name>
    <dbReference type="NCBI Taxonomy" id="97485"/>
    <lineage>
        <taxon>Eukaryota</taxon>
        <taxon>Haptista</taxon>
        <taxon>Haptophyta</taxon>
        <taxon>Prymnesiophyceae</taxon>
        <taxon>Prymnesiales</taxon>
        <taxon>Prymnesiaceae</taxon>
        <taxon>Prymnesium</taxon>
    </lineage>
</organism>
<dbReference type="SMART" id="SM00275">
    <property type="entry name" value="G_alpha"/>
    <property type="match status" value="1"/>
</dbReference>
<name>A0AB34IC94_PRYPA</name>
<dbReference type="FunFam" id="3.40.50.300:FF:003800">
    <property type="entry name" value="Guanine nucleotide-binding protein G(k) subunit alpha"/>
    <property type="match status" value="1"/>
</dbReference>
<dbReference type="Gene3D" id="1.10.400.10">
    <property type="entry name" value="GI Alpha 1, domain 2-like"/>
    <property type="match status" value="1"/>
</dbReference>
<feature type="binding site" evidence="9">
    <location>
        <position position="361"/>
    </location>
    <ligand>
        <name>GTP</name>
        <dbReference type="ChEBI" id="CHEBI:37565"/>
    </ligand>
</feature>
<dbReference type="SUPFAM" id="SSF47895">
    <property type="entry name" value="Transducin (alpha subunit), insertion domain"/>
    <property type="match status" value="1"/>
</dbReference>
<evidence type="ECO:0000256" key="7">
    <source>
        <dbReference type="ARBA" id="ARBA00023224"/>
    </source>
</evidence>
<keyword evidence="13" id="KW-1185">Reference proteome</keyword>
<feature type="binding site" evidence="9">
    <location>
        <begin position="213"/>
        <end position="219"/>
    </location>
    <ligand>
        <name>GTP</name>
        <dbReference type="ChEBI" id="CHEBI:37565"/>
    </ligand>
</feature>
<feature type="binding site" evidence="9">
    <location>
        <begin position="305"/>
        <end position="308"/>
    </location>
    <ligand>
        <name>GTP</name>
        <dbReference type="ChEBI" id="CHEBI:37565"/>
    </ligand>
</feature>
<dbReference type="GO" id="GO:0005737">
    <property type="term" value="C:cytoplasm"/>
    <property type="evidence" value="ECO:0007669"/>
    <property type="project" value="TreeGrafter"/>
</dbReference>
<comment type="caution">
    <text evidence="12">The sequence shown here is derived from an EMBL/GenBank/DDBJ whole genome shotgun (WGS) entry which is preliminary data.</text>
</comment>
<feature type="binding site" evidence="9">
    <location>
        <begin position="238"/>
        <end position="242"/>
    </location>
    <ligand>
        <name>GTP</name>
        <dbReference type="ChEBI" id="CHEBI:37565"/>
    </ligand>
</feature>
<keyword evidence="4 10" id="KW-0460">Magnesium</keyword>
<evidence type="ECO:0000256" key="6">
    <source>
        <dbReference type="ARBA" id="ARBA00023139"/>
    </source>
</evidence>
<keyword evidence="3 9" id="KW-0547">Nucleotide-binding</keyword>
<dbReference type="GO" id="GO:0001664">
    <property type="term" value="F:G protein-coupled receptor binding"/>
    <property type="evidence" value="ECO:0007669"/>
    <property type="project" value="TreeGrafter"/>
</dbReference>
<dbReference type="GO" id="GO:0031683">
    <property type="term" value="F:G-protein beta/gamma-subunit complex binding"/>
    <property type="evidence" value="ECO:0007669"/>
    <property type="project" value="InterPro"/>
</dbReference>
<dbReference type="PANTHER" id="PTHR10218:SF302">
    <property type="entry name" value="GUANINE NUCLEOTIDE-BINDING PROTEIN ALPHA-5 SUBUNIT"/>
    <property type="match status" value="1"/>
</dbReference>
<evidence type="ECO:0000256" key="3">
    <source>
        <dbReference type="ARBA" id="ARBA00022741"/>
    </source>
</evidence>
<feature type="region of interest" description="Disordered" evidence="11">
    <location>
        <begin position="13"/>
        <end position="39"/>
    </location>
</feature>
<keyword evidence="8" id="KW-0449">Lipoprotein</keyword>
<reference evidence="12 13" key="1">
    <citation type="journal article" date="2024" name="Science">
        <title>Giant polyketide synthase enzymes in the biosynthesis of giant marine polyether toxins.</title>
        <authorList>
            <person name="Fallon T.R."/>
            <person name="Shende V.V."/>
            <person name="Wierzbicki I.H."/>
            <person name="Pendleton A.L."/>
            <person name="Watervoot N.F."/>
            <person name="Auber R.P."/>
            <person name="Gonzalez D.J."/>
            <person name="Wisecaver J.H."/>
            <person name="Moore B.S."/>
        </authorList>
    </citation>
    <scope>NUCLEOTIDE SEQUENCE [LARGE SCALE GENOMIC DNA]</scope>
    <source>
        <strain evidence="12 13">12B1</strain>
    </source>
</reference>
<evidence type="ECO:0000256" key="4">
    <source>
        <dbReference type="ARBA" id="ARBA00022842"/>
    </source>
</evidence>
<dbReference type="AlphaFoldDB" id="A0AB34IC94"/>
<evidence type="ECO:0000256" key="9">
    <source>
        <dbReference type="PIRSR" id="PIRSR601019-1"/>
    </source>
</evidence>
<dbReference type="GO" id="GO:0005525">
    <property type="term" value="F:GTP binding"/>
    <property type="evidence" value="ECO:0007669"/>
    <property type="project" value="UniProtKB-KW"/>
</dbReference>
<dbReference type="Proteomes" id="UP001515480">
    <property type="component" value="Unassembled WGS sequence"/>
</dbReference>
<feature type="binding site" evidence="10">
    <location>
        <position position="75"/>
    </location>
    <ligand>
        <name>Mg(2+)</name>
        <dbReference type="ChEBI" id="CHEBI:18420"/>
    </ligand>
</feature>
<dbReference type="Pfam" id="PF00503">
    <property type="entry name" value="G-alpha"/>
    <property type="match status" value="1"/>
</dbReference>
<dbReference type="PRINTS" id="PR00318">
    <property type="entry name" value="GPROTEINA"/>
</dbReference>
<keyword evidence="7" id="KW-0807">Transducer</keyword>
<sequence>MLTPAVEEQLVRRAHSQRKGVRARHNGTSSLPASSLRRRPAVRRQCRLMGCGASVVAPEAPKQLVLLGGGECGKTTIFKQITILHSSGFSDEKAMEWVPSIHRSLLRSMQVVSRRVRDSGKLEAMLPEDKERVTRVLEAADSATSTLTAALAADIKSLWENAAVQEVMHEADASGQHDGRDMRLDLDDNALFFLNKVEEIAKPGFRPSDEEILKVRDPTRTIETVDFQANKTKFRVIDVGGQRMERPKWNLTGEITAVIFVCALTEYNQVLREDVKQNRLKESINLFDIACNRRYPDKPIILFLNKLDLFEEQIKKVDLNVCFPAYKGGKDAKRALEFIRWKFTSIIKDKDKDIYIKETTATDPKNMEHILNSVYEIVLRQNLTQSGFG</sequence>
<accession>A0AB34IC94</accession>
<keyword evidence="5 9" id="KW-0342">GTP-binding</keyword>
<protein>
    <submittedName>
        <fullName evidence="12">Uncharacterized protein</fullName>
    </submittedName>
</protein>
<keyword evidence="1" id="KW-0519">Myristate</keyword>
<dbReference type="InterPro" id="IPR001019">
    <property type="entry name" value="Gprotein_alpha_su"/>
</dbReference>
<dbReference type="PROSITE" id="PS51882">
    <property type="entry name" value="G_ALPHA"/>
    <property type="match status" value="1"/>
</dbReference>
<evidence type="ECO:0000256" key="5">
    <source>
        <dbReference type="ARBA" id="ARBA00023134"/>
    </source>
</evidence>
<keyword evidence="6" id="KW-0564">Palmitate</keyword>
<dbReference type="SUPFAM" id="SSF52540">
    <property type="entry name" value="P-loop containing nucleoside triphosphate hydrolases"/>
    <property type="match status" value="1"/>
</dbReference>
<dbReference type="GO" id="GO:0046872">
    <property type="term" value="F:metal ion binding"/>
    <property type="evidence" value="ECO:0007669"/>
    <property type="project" value="UniProtKB-KW"/>
</dbReference>
<dbReference type="PANTHER" id="PTHR10218">
    <property type="entry name" value="GTP-BINDING PROTEIN ALPHA SUBUNIT"/>
    <property type="match status" value="1"/>
</dbReference>
<dbReference type="InterPro" id="IPR011025">
    <property type="entry name" value="GproteinA_insert"/>
</dbReference>
<feature type="binding site" evidence="9">
    <location>
        <begin position="71"/>
        <end position="76"/>
    </location>
    <ligand>
        <name>GTP</name>
        <dbReference type="ChEBI" id="CHEBI:37565"/>
    </ligand>
</feature>
<evidence type="ECO:0000256" key="2">
    <source>
        <dbReference type="ARBA" id="ARBA00022723"/>
    </source>
</evidence>
<feature type="binding site" evidence="10">
    <location>
        <position position="219"/>
    </location>
    <ligand>
        <name>Mg(2+)</name>
        <dbReference type="ChEBI" id="CHEBI:18420"/>
    </ligand>
</feature>
<evidence type="ECO:0000256" key="8">
    <source>
        <dbReference type="ARBA" id="ARBA00023288"/>
    </source>
</evidence>
<gene>
    <name evidence="12" type="ORF">AB1Y20_016642</name>
</gene>
<dbReference type="Gene3D" id="3.40.50.300">
    <property type="entry name" value="P-loop containing nucleotide triphosphate hydrolases"/>
    <property type="match status" value="1"/>
</dbReference>
<evidence type="ECO:0000256" key="11">
    <source>
        <dbReference type="SAM" id="MobiDB-lite"/>
    </source>
</evidence>
<dbReference type="GO" id="GO:0003924">
    <property type="term" value="F:GTPase activity"/>
    <property type="evidence" value="ECO:0007669"/>
    <property type="project" value="InterPro"/>
</dbReference>
<dbReference type="GO" id="GO:0007188">
    <property type="term" value="P:adenylate cyclase-modulating G protein-coupled receptor signaling pathway"/>
    <property type="evidence" value="ECO:0007669"/>
    <property type="project" value="TreeGrafter"/>
</dbReference>
<dbReference type="EMBL" id="JBGBPQ010000031">
    <property type="protein sequence ID" value="KAL1495780.1"/>
    <property type="molecule type" value="Genomic_DNA"/>
</dbReference>
<keyword evidence="2 10" id="KW-0479">Metal-binding</keyword>
<evidence type="ECO:0000256" key="10">
    <source>
        <dbReference type="PIRSR" id="PIRSR601019-2"/>
    </source>
</evidence>
<proteinExistence type="predicted"/>
<dbReference type="GO" id="GO:0005834">
    <property type="term" value="C:heterotrimeric G-protein complex"/>
    <property type="evidence" value="ECO:0007669"/>
    <property type="project" value="TreeGrafter"/>
</dbReference>
<evidence type="ECO:0000313" key="12">
    <source>
        <dbReference type="EMBL" id="KAL1495780.1"/>
    </source>
</evidence>
<evidence type="ECO:0000256" key="1">
    <source>
        <dbReference type="ARBA" id="ARBA00022707"/>
    </source>
</evidence>
<feature type="compositionally biased region" description="Basic residues" evidence="11">
    <location>
        <begin position="13"/>
        <end position="25"/>
    </location>
</feature>
<evidence type="ECO:0000313" key="13">
    <source>
        <dbReference type="Proteomes" id="UP001515480"/>
    </source>
</evidence>
<dbReference type="CDD" id="cd00066">
    <property type="entry name" value="G-alpha"/>
    <property type="match status" value="1"/>
</dbReference>